<dbReference type="GeneID" id="64217137"/>
<dbReference type="PANTHER" id="PTHR33777">
    <property type="entry name" value="UPF0045 PROTEIN ECM15"/>
    <property type="match status" value="1"/>
</dbReference>
<dbReference type="SUPFAM" id="SSF89957">
    <property type="entry name" value="MTH1187/YkoF-like"/>
    <property type="match status" value="1"/>
</dbReference>
<dbReference type="AlphaFoldDB" id="A0A1V0UUC8"/>
<dbReference type="RefSeq" id="WP_023485000.1">
    <property type="nucleotide sequence ID" value="NZ_CP019794.1"/>
</dbReference>
<feature type="compositionally biased region" description="Polar residues" evidence="2">
    <location>
        <begin position="89"/>
        <end position="105"/>
    </location>
</feature>
<dbReference type="NCBIfam" id="TIGR00106">
    <property type="entry name" value="MTH1187 family thiamine-binding protein"/>
    <property type="match status" value="1"/>
</dbReference>
<dbReference type="GO" id="GO:0005829">
    <property type="term" value="C:cytosol"/>
    <property type="evidence" value="ECO:0007669"/>
    <property type="project" value="TreeGrafter"/>
</dbReference>
<dbReference type="EMBL" id="CP020557">
    <property type="protein sequence ID" value="ARF68568.1"/>
    <property type="molecule type" value="Genomic_DNA"/>
</dbReference>
<sequence>MAIVEFTIVPIGTGSTSLSCYVADLYKVLEQKTDIKFQMNSMSTTIEGPLHRLLEIVEELHEIPFQAGAKRVSTSIKIDDRRDKEGSSEQKLQSVKNQLAKSSIL</sequence>
<evidence type="ECO:0000313" key="4">
    <source>
        <dbReference type="Proteomes" id="UP000192727"/>
    </source>
</evidence>
<gene>
    <name evidence="3" type="ORF">B7C51_13315</name>
</gene>
<comment type="similarity">
    <text evidence="1">Belongs to the UPF0045 family.</text>
</comment>
<dbReference type="PANTHER" id="PTHR33777:SF1">
    <property type="entry name" value="UPF0045 PROTEIN ECM15"/>
    <property type="match status" value="1"/>
</dbReference>
<proteinExistence type="inferred from homology"/>
<feature type="compositionally biased region" description="Basic and acidic residues" evidence="2">
    <location>
        <begin position="77"/>
        <end position="88"/>
    </location>
</feature>
<dbReference type="InterPro" id="IPR029756">
    <property type="entry name" value="MTH1187/YkoF-like"/>
</dbReference>
<accession>A0A1V0UUC8</accession>
<reference evidence="3 4" key="1">
    <citation type="submission" date="2017-03" db="EMBL/GenBank/DDBJ databases">
        <title>Paenibacillus larvae genome sequencing.</title>
        <authorList>
            <person name="Dingman D.W."/>
        </authorList>
    </citation>
    <scope>NUCLEOTIDE SEQUENCE [LARGE SCALE GENOMIC DNA]</scope>
    <source>
        <strain evidence="3 4">SAG 10367</strain>
    </source>
</reference>
<dbReference type="InterPro" id="IPR002767">
    <property type="entry name" value="Thiamine_BP"/>
</dbReference>
<dbReference type="Gene3D" id="3.30.70.930">
    <property type="match status" value="1"/>
</dbReference>
<evidence type="ECO:0000313" key="3">
    <source>
        <dbReference type="EMBL" id="ARF68568.1"/>
    </source>
</evidence>
<dbReference type="InterPro" id="IPR051614">
    <property type="entry name" value="UPF0045_domain"/>
</dbReference>
<name>A0A1V0UUC8_9BACL</name>
<protein>
    <submittedName>
        <fullName evidence="3">Uncharacterized protein</fullName>
    </submittedName>
</protein>
<evidence type="ECO:0000256" key="1">
    <source>
        <dbReference type="ARBA" id="ARBA00010272"/>
    </source>
</evidence>
<dbReference type="Proteomes" id="UP000192727">
    <property type="component" value="Chromosome"/>
</dbReference>
<dbReference type="Pfam" id="PF01910">
    <property type="entry name" value="Thiamine_BP"/>
    <property type="match status" value="1"/>
</dbReference>
<feature type="region of interest" description="Disordered" evidence="2">
    <location>
        <begin position="76"/>
        <end position="105"/>
    </location>
</feature>
<organism evidence="3 4">
    <name type="scientific">Paenibacillus larvae subsp. pulvifaciens</name>
    <dbReference type="NCBI Taxonomy" id="1477"/>
    <lineage>
        <taxon>Bacteria</taxon>
        <taxon>Bacillati</taxon>
        <taxon>Bacillota</taxon>
        <taxon>Bacilli</taxon>
        <taxon>Bacillales</taxon>
        <taxon>Paenibacillaceae</taxon>
        <taxon>Paenibacillus</taxon>
    </lineage>
</organism>
<evidence type="ECO:0000256" key="2">
    <source>
        <dbReference type="SAM" id="MobiDB-lite"/>
    </source>
</evidence>